<name>A0A542EPC2_9ACTN</name>
<comment type="caution">
    <text evidence="1">The sequence shown here is derived from an EMBL/GenBank/DDBJ whole genome shotgun (WGS) entry which is preliminary data.</text>
</comment>
<protein>
    <submittedName>
        <fullName evidence="1">Uncharacterized protein</fullName>
    </submittedName>
</protein>
<keyword evidence="2" id="KW-1185">Reference proteome</keyword>
<reference evidence="1 2" key="1">
    <citation type="submission" date="2019-06" db="EMBL/GenBank/DDBJ databases">
        <title>Sequencing the genomes of 1000 actinobacteria strains.</title>
        <authorList>
            <person name="Klenk H.-P."/>
        </authorList>
    </citation>
    <scope>NUCLEOTIDE SEQUENCE [LARGE SCALE GENOMIC DNA]</scope>
    <source>
        <strain evidence="1 2">DSM 17305</strain>
    </source>
</reference>
<accession>A0A542EPC2</accession>
<dbReference type="EMBL" id="VFMM01000001">
    <property type="protein sequence ID" value="TQJ17197.1"/>
    <property type="molecule type" value="Genomic_DNA"/>
</dbReference>
<dbReference type="AlphaFoldDB" id="A0A542EPC2"/>
<proteinExistence type="predicted"/>
<organism evidence="1 2">
    <name type="scientific">Kribbella jejuensis</name>
    <dbReference type="NCBI Taxonomy" id="236068"/>
    <lineage>
        <taxon>Bacteria</taxon>
        <taxon>Bacillati</taxon>
        <taxon>Actinomycetota</taxon>
        <taxon>Actinomycetes</taxon>
        <taxon>Propionibacteriales</taxon>
        <taxon>Kribbellaceae</taxon>
        <taxon>Kribbella</taxon>
    </lineage>
</organism>
<gene>
    <name evidence="1" type="ORF">FB475_1311</name>
</gene>
<sequence length="163" mass="17894">MVEQVLPNDATPPPALVAAWLTLDNLHLEAVPMWAANWIVQGYDGPSLAELAGLNGQDTREVRDLLPDALADTGIAALPSGQAALKIAYDDIATAYLAGRAQWTWAANEVARLVIATNYAEENFDHPLSVLWYIDEEIGQPWARTDDELAADVRRLCIDQLHH</sequence>
<evidence type="ECO:0000313" key="2">
    <source>
        <dbReference type="Proteomes" id="UP000316298"/>
    </source>
</evidence>
<dbReference type="OrthoDB" id="4963711at2"/>
<evidence type="ECO:0000313" key="1">
    <source>
        <dbReference type="EMBL" id="TQJ17197.1"/>
    </source>
</evidence>
<dbReference type="Proteomes" id="UP000316298">
    <property type="component" value="Unassembled WGS sequence"/>
</dbReference>
<dbReference type="RefSeq" id="WP_141853464.1">
    <property type="nucleotide sequence ID" value="NZ_BAAAKA010000037.1"/>
</dbReference>